<dbReference type="STRING" id="360911.EAT1b_1057"/>
<evidence type="ECO:0000313" key="4">
    <source>
        <dbReference type="Proteomes" id="UP000000716"/>
    </source>
</evidence>
<protein>
    <submittedName>
        <fullName evidence="3">Glycosyl transferase group 1</fullName>
    </submittedName>
</protein>
<feature type="coiled-coil region" evidence="1">
    <location>
        <begin position="387"/>
        <end position="435"/>
    </location>
</feature>
<dbReference type="CAZy" id="GT4">
    <property type="family name" value="Glycosyltransferase Family 4"/>
</dbReference>
<dbReference type="SUPFAM" id="SSF53756">
    <property type="entry name" value="UDP-Glycosyltransferase/glycogen phosphorylase"/>
    <property type="match status" value="1"/>
</dbReference>
<proteinExistence type="predicted"/>
<keyword evidence="3" id="KW-0808">Transferase</keyword>
<gene>
    <name evidence="3" type="ordered locus">EAT1b_1057</name>
</gene>
<dbReference type="Pfam" id="PF13439">
    <property type="entry name" value="Glyco_transf_4"/>
    <property type="match status" value="1"/>
</dbReference>
<dbReference type="EMBL" id="CP001615">
    <property type="protein sequence ID" value="ACQ69985.1"/>
    <property type="molecule type" value="Genomic_DNA"/>
</dbReference>
<dbReference type="PANTHER" id="PTHR12526">
    <property type="entry name" value="GLYCOSYLTRANSFERASE"/>
    <property type="match status" value="1"/>
</dbReference>
<dbReference type="Pfam" id="PF13692">
    <property type="entry name" value="Glyco_trans_1_4"/>
    <property type="match status" value="1"/>
</dbReference>
<sequence length="437" mass="49046">MNVLLPVFFHSAMGGLHRHILSSVKVLIREGHEVTVVCKPGPFAEEVEALGGQVMRTDYSNEDVTRVIDAVGTQSFDMVYAQPFDSRQVGLAVAETHGIPFVLVIHGMYDDEIEQYHASVSRVIAVSERIATHLVEHCPAIESKLIVIPNGVDDAFVPDTTSVSSERVTGLFTSRLDADKLFILDVFLDALEDERIKSLPIDWLIVGDGTQREKYASRYEEALEGTSQTMDWLGWVEQDDLPEVMCRADFVIAPGRSALEGMAVGKPTIAVGSKSYQGLVTPSTWQDIASTNFGGIGTKYDGYTSGRIGDAILELMDETTRRELARFSAALVDEHFRDEAAQRLLLDLLEEVRQEGVEEIDLVARYPHIRYDQLHARRANRICSWKLADREQRLEAMREELETTKRHLDELRTIQSEQSAEISQLRLALQRLSDETE</sequence>
<dbReference type="HOGENOM" id="CLU_626635_0_0_9"/>
<keyword evidence="4" id="KW-1185">Reference proteome</keyword>
<dbReference type="KEGG" id="eat:EAT1b_1057"/>
<dbReference type="CDD" id="cd03801">
    <property type="entry name" value="GT4_PimA-like"/>
    <property type="match status" value="1"/>
</dbReference>
<evidence type="ECO:0000256" key="1">
    <source>
        <dbReference type="SAM" id="Coils"/>
    </source>
</evidence>
<keyword evidence="1" id="KW-0175">Coiled coil</keyword>
<feature type="domain" description="Glycosyltransferase subfamily 4-like N-terminal" evidence="2">
    <location>
        <begin position="13"/>
        <end position="155"/>
    </location>
</feature>
<accession>C4L6F4</accession>
<dbReference type="Proteomes" id="UP000000716">
    <property type="component" value="Chromosome"/>
</dbReference>
<dbReference type="AlphaFoldDB" id="C4L6F4"/>
<dbReference type="Gene3D" id="3.40.50.2000">
    <property type="entry name" value="Glycogen Phosphorylase B"/>
    <property type="match status" value="2"/>
</dbReference>
<evidence type="ECO:0000313" key="3">
    <source>
        <dbReference type="EMBL" id="ACQ69985.1"/>
    </source>
</evidence>
<dbReference type="OrthoDB" id="59694at2"/>
<dbReference type="GO" id="GO:0016740">
    <property type="term" value="F:transferase activity"/>
    <property type="evidence" value="ECO:0007669"/>
    <property type="project" value="UniProtKB-KW"/>
</dbReference>
<dbReference type="InterPro" id="IPR028098">
    <property type="entry name" value="Glyco_trans_4-like_N"/>
</dbReference>
<dbReference type="eggNOG" id="COG0438">
    <property type="taxonomic scope" value="Bacteria"/>
</dbReference>
<evidence type="ECO:0000259" key="2">
    <source>
        <dbReference type="Pfam" id="PF13439"/>
    </source>
</evidence>
<name>C4L6F4_EXISA</name>
<dbReference type="RefSeq" id="WP_012727104.1">
    <property type="nucleotide sequence ID" value="NC_012673.1"/>
</dbReference>
<reference evidence="3 4" key="1">
    <citation type="journal article" date="2011" name="J. Bacteriol.">
        <title>Complete genome sequence of the Thermophilic Bacterium Exiguobacterium sp. AT1b.</title>
        <authorList>
            <person name="Vishnivetskaya T.A."/>
            <person name="Lucas S."/>
            <person name="Copeland A."/>
            <person name="Lapidus A."/>
            <person name="Glavina Del Rio T."/>
            <person name="Dalin E."/>
            <person name="Tice H."/>
            <person name="Bruce D.C."/>
            <person name="Goodwin L.A."/>
            <person name="Pitluck S."/>
            <person name="Saunders E."/>
            <person name="Brettin T."/>
            <person name="Detter C."/>
            <person name="Han C."/>
            <person name="Larimer F."/>
            <person name="Land M.L."/>
            <person name="Hauser L.J."/>
            <person name="Kyrpides N.C."/>
            <person name="Ovchinnikova G."/>
            <person name="Kathariou S."/>
            <person name="Ramaley R.F."/>
            <person name="Rodrigues D.F."/>
            <person name="Hendrix C."/>
            <person name="Richardson P."/>
            <person name="Tiedje J.M."/>
        </authorList>
    </citation>
    <scope>NUCLEOTIDE SEQUENCE [LARGE SCALE GENOMIC DNA]</scope>
    <source>
        <strain evidence="4">ATCC BAA-1283 / AT1b</strain>
    </source>
</reference>
<organism evidence="3 4">
    <name type="scientific">Exiguobacterium sp. (strain ATCC BAA-1283 / AT1b)</name>
    <dbReference type="NCBI Taxonomy" id="360911"/>
    <lineage>
        <taxon>Bacteria</taxon>
        <taxon>Bacillati</taxon>
        <taxon>Bacillota</taxon>
        <taxon>Bacilli</taxon>
        <taxon>Bacillales</taxon>
        <taxon>Bacillales Family XII. Incertae Sedis</taxon>
        <taxon>Exiguobacterium</taxon>
    </lineage>
</organism>